<dbReference type="GO" id="GO:0009317">
    <property type="term" value="C:acetyl-CoA carboxylase complex"/>
    <property type="evidence" value="ECO:0007669"/>
    <property type="project" value="InterPro"/>
</dbReference>
<sequence>MSELNSETITTLMSQFDTSTAQVLDLKTDQFTLHLNKNVDMASDTTASAKPVIADQVAKAVTTEQPKIKAPLVGVAYLAASPDKPAFVSVGDHVKAGETVCVIEAMKLINDVPSPVSGTITKILVSDATMVEYDEPLFEIEVD</sequence>
<dbReference type="Proteomes" id="UP000289996">
    <property type="component" value="Unassembled WGS sequence"/>
</dbReference>
<keyword evidence="4 8" id="KW-0276">Fatty acid metabolism</keyword>
<keyword evidence="11" id="KW-1185">Reference proteome</keyword>
<dbReference type="Pfam" id="PF00364">
    <property type="entry name" value="Biotin_lipoyl"/>
    <property type="match status" value="1"/>
</dbReference>
<evidence type="ECO:0000256" key="7">
    <source>
        <dbReference type="ARBA" id="ARBA00023267"/>
    </source>
</evidence>
<dbReference type="GO" id="GO:0006633">
    <property type="term" value="P:fatty acid biosynthetic process"/>
    <property type="evidence" value="ECO:0007669"/>
    <property type="project" value="UniProtKB-UniPathway"/>
</dbReference>
<evidence type="ECO:0000256" key="4">
    <source>
        <dbReference type="ARBA" id="ARBA00022832"/>
    </source>
</evidence>
<comment type="pathway">
    <text evidence="1 8">Lipid metabolism; fatty acid biosynthesis.</text>
</comment>
<evidence type="ECO:0000313" key="11">
    <source>
        <dbReference type="Proteomes" id="UP000289996"/>
    </source>
</evidence>
<dbReference type="RefSeq" id="WP_130843254.1">
    <property type="nucleotide sequence ID" value="NZ_BJDY01000002.1"/>
</dbReference>
<protein>
    <recommendedName>
        <fullName evidence="2 8">Biotin carboxyl carrier protein of acetyl-CoA carboxylase</fullName>
    </recommendedName>
</protein>
<dbReference type="UniPathway" id="UPA00094"/>
<dbReference type="InterPro" id="IPR011053">
    <property type="entry name" value="Single_hybrid_motif"/>
</dbReference>
<accession>A0A660E430</accession>
<dbReference type="CDD" id="cd06850">
    <property type="entry name" value="biotinyl_domain"/>
    <property type="match status" value="1"/>
</dbReference>
<dbReference type="InterPro" id="IPR001249">
    <property type="entry name" value="AcCoA_biotinCC"/>
</dbReference>
<evidence type="ECO:0000256" key="2">
    <source>
        <dbReference type="ARBA" id="ARBA00017562"/>
    </source>
</evidence>
<evidence type="ECO:0000256" key="6">
    <source>
        <dbReference type="ARBA" id="ARBA00023160"/>
    </source>
</evidence>
<dbReference type="SUPFAM" id="SSF51230">
    <property type="entry name" value="Single hybrid motif"/>
    <property type="match status" value="1"/>
</dbReference>
<evidence type="ECO:0000256" key="3">
    <source>
        <dbReference type="ARBA" id="ARBA00022516"/>
    </source>
</evidence>
<evidence type="ECO:0000256" key="1">
    <source>
        <dbReference type="ARBA" id="ARBA00005194"/>
    </source>
</evidence>
<comment type="function">
    <text evidence="8">This protein is a component of the acetyl coenzyme A carboxylase complex; first, biotin carboxylase catalyzes the carboxylation of the carrier protein and then the transcarboxylase transfers the carboxyl group to form malonyl-CoA.</text>
</comment>
<dbReference type="PRINTS" id="PR01071">
    <property type="entry name" value="ACOABIOTINCC"/>
</dbReference>
<evidence type="ECO:0000256" key="8">
    <source>
        <dbReference type="RuleBase" id="RU364072"/>
    </source>
</evidence>
<dbReference type="InterPro" id="IPR001882">
    <property type="entry name" value="Biotin_BS"/>
</dbReference>
<evidence type="ECO:0000259" key="9">
    <source>
        <dbReference type="PROSITE" id="PS50968"/>
    </source>
</evidence>
<keyword evidence="5 8" id="KW-0443">Lipid metabolism</keyword>
<gene>
    <name evidence="10" type="ORF">MUDAN_MDHGFNIF_01710</name>
</gene>
<evidence type="ECO:0000256" key="5">
    <source>
        <dbReference type="ARBA" id="ARBA00023098"/>
    </source>
</evidence>
<reference evidence="10 11" key="1">
    <citation type="submission" date="2018-11" db="EMBL/GenBank/DDBJ databases">
        <authorList>
            <person name="Wuyts S."/>
        </authorList>
    </citation>
    <scope>NUCLEOTIDE SEQUENCE [LARGE SCALE GENOMIC DNA]</scope>
    <source>
        <strain evidence="10">Lactobacillus mudanjiangensis AMBF249</strain>
    </source>
</reference>
<dbReference type="Gene3D" id="2.40.50.100">
    <property type="match status" value="1"/>
</dbReference>
<dbReference type="AlphaFoldDB" id="A0A660E430"/>
<organism evidence="10 11">
    <name type="scientific">Lactiplantibacillus mudanjiangensis</name>
    <dbReference type="NCBI Taxonomy" id="1296538"/>
    <lineage>
        <taxon>Bacteria</taxon>
        <taxon>Bacillati</taxon>
        <taxon>Bacillota</taxon>
        <taxon>Bacilli</taxon>
        <taxon>Lactobacillales</taxon>
        <taxon>Lactobacillaceae</taxon>
        <taxon>Lactiplantibacillus</taxon>
    </lineage>
</organism>
<evidence type="ECO:0000313" key="10">
    <source>
        <dbReference type="EMBL" id="VDG30158.1"/>
    </source>
</evidence>
<feature type="domain" description="Lipoyl-binding" evidence="9">
    <location>
        <begin position="65"/>
        <end position="141"/>
    </location>
</feature>
<dbReference type="OrthoDB" id="9811735at2"/>
<name>A0A660E430_9LACO</name>
<dbReference type="PROSITE" id="PS00188">
    <property type="entry name" value="BIOTIN"/>
    <property type="match status" value="1"/>
</dbReference>
<dbReference type="EMBL" id="UYIG01000174">
    <property type="protein sequence ID" value="VDG30158.1"/>
    <property type="molecule type" value="Genomic_DNA"/>
</dbReference>
<dbReference type="PANTHER" id="PTHR45266">
    <property type="entry name" value="OXALOACETATE DECARBOXYLASE ALPHA CHAIN"/>
    <property type="match status" value="1"/>
</dbReference>
<dbReference type="PANTHER" id="PTHR45266:SF3">
    <property type="entry name" value="OXALOACETATE DECARBOXYLASE ALPHA CHAIN"/>
    <property type="match status" value="1"/>
</dbReference>
<keyword evidence="3 8" id="KW-0444">Lipid biosynthesis</keyword>
<dbReference type="PROSITE" id="PS50968">
    <property type="entry name" value="BIOTINYL_LIPOYL"/>
    <property type="match status" value="1"/>
</dbReference>
<keyword evidence="7 8" id="KW-0092">Biotin</keyword>
<proteinExistence type="predicted"/>
<dbReference type="InterPro" id="IPR050709">
    <property type="entry name" value="Biotin_Carboxyl_Carrier/Decarb"/>
</dbReference>
<keyword evidence="6 8" id="KW-0275">Fatty acid biosynthesis</keyword>
<dbReference type="InterPro" id="IPR000089">
    <property type="entry name" value="Biotin_lipoyl"/>
</dbReference>
<dbReference type="GO" id="GO:0003989">
    <property type="term" value="F:acetyl-CoA carboxylase activity"/>
    <property type="evidence" value="ECO:0007669"/>
    <property type="project" value="InterPro"/>
</dbReference>